<evidence type="ECO:0000256" key="9">
    <source>
        <dbReference type="SAM" id="Phobius"/>
    </source>
</evidence>
<dbReference type="PROSITE" id="PS50929">
    <property type="entry name" value="ABC_TM1F"/>
    <property type="match status" value="2"/>
</dbReference>
<evidence type="ECO:0000256" key="5">
    <source>
        <dbReference type="ARBA" id="ARBA00022741"/>
    </source>
</evidence>
<dbReference type="EMBL" id="OV651827">
    <property type="protein sequence ID" value="CAH1103869.1"/>
    <property type="molecule type" value="Genomic_DNA"/>
</dbReference>
<feature type="transmembrane region" description="Helical" evidence="9">
    <location>
        <begin position="129"/>
        <end position="146"/>
    </location>
</feature>
<keyword evidence="8 9" id="KW-0472">Membrane</keyword>
<dbReference type="InterPro" id="IPR044746">
    <property type="entry name" value="ABCC_6TM_D1"/>
</dbReference>
<organism evidence="12 13">
    <name type="scientific">Psylliodes chrysocephalus</name>
    <dbReference type="NCBI Taxonomy" id="3402493"/>
    <lineage>
        <taxon>Eukaryota</taxon>
        <taxon>Metazoa</taxon>
        <taxon>Ecdysozoa</taxon>
        <taxon>Arthropoda</taxon>
        <taxon>Hexapoda</taxon>
        <taxon>Insecta</taxon>
        <taxon>Pterygota</taxon>
        <taxon>Neoptera</taxon>
        <taxon>Endopterygota</taxon>
        <taxon>Coleoptera</taxon>
        <taxon>Polyphaga</taxon>
        <taxon>Cucujiformia</taxon>
        <taxon>Chrysomeloidea</taxon>
        <taxon>Chrysomelidae</taxon>
        <taxon>Galerucinae</taxon>
        <taxon>Alticini</taxon>
        <taxon>Psylliodes</taxon>
    </lineage>
</organism>
<dbReference type="FunFam" id="3.40.50.300:FF:000163">
    <property type="entry name" value="Multidrug resistance-associated protein member 4"/>
    <property type="match status" value="1"/>
</dbReference>
<dbReference type="CDD" id="cd03244">
    <property type="entry name" value="ABCC_MRP_domain2"/>
    <property type="match status" value="1"/>
</dbReference>
<dbReference type="InterPro" id="IPR027417">
    <property type="entry name" value="P-loop_NTPase"/>
</dbReference>
<keyword evidence="5" id="KW-0547">Nucleotide-binding</keyword>
<dbReference type="GO" id="GO:0016887">
    <property type="term" value="F:ATP hydrolysis activity"/>
    <property type="evidence" value="ECO:0007669"/>
    <property type="project" value="InterPro"/>
</dbReference>
<dbReference type="InterPro" id="IPR044726">
    <property type="entry name" value="ABCC_6TM_D2"/>
</dbReference>
<dbReference type="Pfam" id="PF00005">
    <property type="entry name" value="ABC_tran"/>
    <property type="match status" value="2"/>
</dbReference>
<feature type="transmembrane region" description="Helical" evidence="9">
    <location>
        <begin position="835"/>
        <end position="855"/>
    </location>
</feature>
<keyword evidence="2" id="KW-0813">Transport</keyword>
<feature type="domain" description="ABC transporter" evidence="10">
    <location>
        <begin position="403"/>
        <end position="622"/>
    </location>
</feature>
<protein>
    <recommendedName>
        <fullName evidence="14">Multidrug resistance-associated protein lethal(2)03659</fullName>
    </recommendedName>
</protein>
<dbReference type="GO" id="GO:0005524">
    <property type="term" value="F:ATP binding"/>
    <property type="evidence" value="ECO:0007669"/>
    <property type="project" value="UniProtKB-KW"/>
</dbReference>
<evidence type="ECO:0000256" key="4">
    <source>
        <dbReference type="ARBA" id="ARBA00022737"/>
    </source>
</evidence>
<feature type="transmembrane region" description="Helical" evidence="9">
    <location>
        <begin position="875"/>
        <end position="893"/>
    </location>
</feature>
<feature type="transmembrane region" description="Helical" evidence="9">
    <location>
        <begin position="203"/>
        <end position="225"/>
    </location>
</feature>
<dbReference type="PANTHER" id="PTHR24223">
    <property type="entry name" value="ATP-BINDING CASSETTE SUB-FAMILY C"/>
    <property type="match status" value="1"/>
</dbReference>
<evidence type="ECO:0000313" key="12">
    <source>
        <dbReference type="EMBL" id="CAH1103869.1"/>
    </source>
</evidence>
<dbReference type="Pfam" id="PF00664">
    <property type="entry name" value="ABC_membrane"/>
    <property type="match status" value="2"/>
</dbReference>
<proteinExistence type="predicted"/>
<dbReference type="SUPFAM" id="SSF52540">
    <property type="entry name" value="P-loop containing nucleoside triphosphate hydrolases"/>
    <property type="match status" value="2"/>
</dbReference>
<dbReference type="CDD" id="cd18579">
    <property type="entry name" value="ABC_6TM_ABCC_D1"/>
    <property type="match status" value="1"/>
</dbReference>
<dbReference type="GO" id="GO:0016020">
    <property type="term" value="C:membrane"/>
    <property type="evidence" value="ECO:0007669"/>
    <property type="project" value="UniProtKB-SubCell"/>
</dbReference>
<dbReference type="Gene3D" id="1.20.1560.10">
    <property type="entry name" value="ABC transporter type 1, transmembrane domain"/>
    <property type="match status" value="2"/>
</dbReference>
<feature type="transmembrane region" description="Helical" evidence="9">
    <location>
        <begin position="1018"/>
        <end position="1039"/>
    </location>
</feature>
<dbReference type="SMART" id="SM00382">
    <property type="entry name" value="AAA"/>
    <property type="match status" value="2"/>
</dbReference>
<feature type="transmembrane region" description="Helical" evidence="9">
    <location>
        <begin position="313"/>
        <end position="337"/>
    </location>
</feature>
<dbReference type="InterPro" id="IPR003439">
    <property type="entry name" value="ABC_transporter-like_ATP-bd"/>
</dbReference>
<dbReference type="PANTHER" id="PTHR24223:SF448">
    <property type="entry name" value="FI20146P1-RELATED"/>
    <property type="match status" value="1"/>
</dbReference>
<dbReference type="InterPro" id="IPR003593">
    <property type="entry name" value="AAA+_ATPase"/>
</dbReference>
<dbReference type="Gene3D" id="3.40.50.300">
    <property type="entry name" value="P-loop containing nucleotide triphosphate hydrolases"/>
    <property type="match status" value="2"/>
</dbReference>
<name>A0A9P0CRM9_9CUCU</name>
<feature type="transmembrane region" description="Helical" evidence="9">
    <location>
        <begin position="905"/>
        <end position="928"/>
    </location>
</feature>
<evidence type="ECO:0000256" key="3">
    <source>
        <dbReference type="ARBA" id="ARBA00022692"/>
    </source>
</evidence>
<evidence type="ECO:0000256" key="2">
    <source>
        <dbReference type="ARBA" id="ARBA00022448"/>
    </source>
</evidence>
<keyword evidence="3 9" id="KW-0812">Transmembrane</keyword>
<gene>
    <name evidence="12" type="ORF">PSYICH_LOCUS4840</name>
</gene>
<evidence type="ECO:0000313" key="13">
    <source>
        <dbReference type="Proteomes" id="UP001153636"/>
    </source>
</evidence>
<comment type="subcellular location">
    <subcellularLocation>
        <location evidence="1">Membrane</location>
        <topology evidence="1">Multi-pass membrane protein</topology>
    </subcellularLocation>
</comment>
<accession>A0A9P0CRM9</accession>
<dbReference type="CDD" id="cd18580">
    <property type="entry name" value="ABC_6TM_ABCC_D2"/>
    <property type="match status" value="1"/>
</dbReference>
<feature type="transmembrane region" description="Helical" evidence="9">
    <location>
        <begin position="79"/>
        <end position="98"/>
    </location>
</feature>
<dbReference type="InterPro" id="IPR011527">
    <property type="entry name" value="ABC1_TM_dom"/>
</dbReference>
<dbReference type="PROSITE" id="PS50893">
    <property type="entry name" value="ABC_TRANSPORTER_2"/>
    <property type="match status" value="2"/>
</dbReference>
<evidence type="ECO:0000256" key="7">
    <source>
        <dbReference type="ARBA" id="ARBA00022989"/>
    </source>
</evidence>
<keyword evidence="13" id="KW-1185">Reference proteome</keyword>
<keyword evidence="4" id="KW-0677">Repeat</keyword>
<keyword evidence="7 9" id="KW-1133">Transmembrane helix</keyword>
<feature type="domain" description="ABC transmembrane type-1" evidence="11">
    <location>
        <begin position="837"/>
        <end position="1075"/>
    </location>
</feature>
<sequence>MDHSDAVKRIQNPRENANPLSLITFLYTRRLFVRGFKKDLEDDDLYEVISSCRSKRCADKLEHAYEIETKKKEPSVIRILWHCYGLVYVVLGIFNLSFKLLTSTLEPDAIAHLVGYFKPGQTKMTLNDALYYSSVLIVLKLIHTAYHPNYSLYLAQLSIQIRTSFCSLIYRKALKLSPKALEKTSLGNIITIISKDVSMFEGAIMLFNDLWIGVVQTFYICYLIYAKVGISSTLGVLILASAIPIQFYISKIIANLRLKINKKTDVRLQESQEALSTIKIIKMYTWEMIFTNRISETRRKEVNTMMLKSITRLGLIVTSDFLGKVGFYVIVMFYIYLNSSVDAESIFYIMKLYATLKGTISMMFTFGLTLIAELSASLSRINTVLMLEELPDHMDKPDDEPQIDIRDASVNLKDVDVLKHISFKLKAGLNVITGQLGCGKTSLIKLILRDLPADSGDIRTRGRMSYASQDPWLFPATIKQNILFGEKYEYERYNKVLEACALTYDLGILEKGDETIVQDRGMNLSKGQQARVNLARAVYKESDIYLLDDALTALDSKVQEHIFRECIEKFLKGKLIILVTHNSRHINRSEKVIILQKGCVNYFGKHQDLSHDILQALEEEGHEHEQPPPTPLFEDKSKEITEETIAEHTKLLKPPPVIKHKQIYHEVKKSGGVAFDVYASYVRYGGGLLVLLIMISLYFCSTFSESSSQVMLTNWVNHESKLSALREKHFGNSTVDIDKLMAIYFPTNSTNITEIETDNGKSDMLSNVDTVHPNLPNPIHGPSRTIPLIPARPTSFLNDSLYMPVDFSSLTEEQNKTYHLLLEMGIIELQATKSLNLYTIALIASIVFEFVKNYMVFNFGTKASINLHKAMIKSIVFAKMSFFDTFFVGNILNRFSQDLSIVDEYLPIIITTLIGAGFGVVGIVGMMAHVNLKFLAPALAVLVLLILMRFIYMPTARSLKRLEAATRSPIIGHLNSSMEGLTTVRAYKAQEILRNEFDKHQDVYTSARYTSLCARNAFSFYMDFSAVLLNIFIIGRFLFFDTDTLAGDVGLTLTQASALTMVLQFALMQWSEAENLMTSVERVMEYTKVEPERTDGQETPNWPNKGEILYKGVSLTYTNSTEKVLKDINFKAESNEKIGIVGRTGAGKSSIISTLFRLYDHEGTITIDGIDTRTLSLKYLRQHISIIPQDPIMFSGTIRTNIDPLKEFTDEEIWRVLHKVNLDNKVANLECVCEDTNFSSGERQLLSLSRAIIRRNKIVVLDEATANMDPETEQMVQKAIDSNFSTCTVFIIAHRIDCILNCNKVMVLNRGEIMEFDDPKTLLLDKNSMFSKIVKVAGTMGN</sequence>
<dbReference type="OrthoDB" id="6500128at2759"/>
<dbReference type="Proteomes" id="UP001153636">
    <property type="component" value="Chromosome 15"/>
</dbReference>
<dbReference type="InterPro" id="IPR050173">
    <property type="entry name" value="ABC_transporter_C-like"/>
</dbReference>
<evidence type="ECO:0008006" key="14">
    <source>
        <dbReference type="Google" id="ProtNLM"/>
    </source>
</evidence>
<evidence type="ECO:0000259" key="11">
    <source>
        <dbReference type="PROSITE" id="PS50929"/>
    </source>
</evidence>
<dbReference type="SUPFAM" id="SSF90123">
    <property type="entry name" value="ABC transporter transmembrane region"/>
    <property type="match status" value="2"/>
</dbReference>
<dbReference type="InterPro" id="IPR036640">
    <property type="entry name" value="ABC1_TM_sf"/>
</dbReference>
<reference evidence="12" key="1">
    <citation type="submission" date="2022-01" db="EMBL/GenBank/DDBJ databases">
        <authorList>
            <person name="King R."/>
        </authorList>
    </citation>
    <scope>NUCLEOTIDE SEQUENCE</scope>
</reference>
<keyword evidence="6" id="KW-0067">ATP-binding</keyword>
<dbReference type="GO" id="GO:0140359">
    <property type="term" value="F:ABC-type transporter activity"/>
    <property type="evidence" value="ECO:0007669"/>
    <property type="project" value="InterPro"/>
</dbReference>
<feature type="domain" description="ABC transporter" evidence="10">
    <location>
        <begin position="1110"/>
        <end position="1335"/>
    </location>
</feature>
<dbReference type="InterPro" id="IPR017871">
    <property type="entry name" value="ABC_transporter-like_CS"/>
</dbReference>
<feature type="transmembrane region" description="Helical" evidence="9">
    <location>
        <begin position="231"/>
        <end position="249"/>
    </location>
</feature>
<dbReference type="FunFam" id="3.40.50.300:FF:000973">
    <property type="entry name" value="Multidrug resistance-associated protein 4"/>
    <property type="match status" value="1"/>
</dbReference>
<feature type="domain" description="ABC transmembrane type-1" evidence="11">
    <location>
        <begin position="150"/>
        <end position="337"/>
    </location>
</feature>
<feature type="transmembrane region" description="Helical" evidence="9">
    <location>
        <begin position="934"/>
        <end position="952"/>
    </location>
</feature>
<evidence type="ECO:0000256" key="8">
    <source>
        <dbReference type="ARBA" id="ARBA00023136"/>
    </source>
</evidence>
<evidence type="ECO:0000259" key="10">
    <source>
        <dbReference type="PROSITE" id="PS50893"/>
    </source>
</evidence>
<dbReference type="CDD" id="cd03250">
    <property type="entry name" value="ABCC_MRP_domain1"/>
    <property type="match status" value="1"/>
</dbReference>
<dbReference type="PROSITE" id="PS00211">
    <property type="entry name" value="ABC_TRANSPORTER_1"/>
    <property type="match status" value="2"/>
</dbReference>
<evidence type="ECO:0000256" key="1">
    <source>
        <dbReference type="ARBA" id="ARBA00004141"/>
    </source>
</evidence>
<evidence type="ECO:0000256" key="6">
    <source>
        <dbReference type="ARBA" id="ARBA00022840"/>
    </source>
</evidence>